<evidence type="ECO:0000259" key="2">
    <source>
        <dbReference type="Pfam" id="PF00326"/>
    </source>
</evidence>
<protein>
    <submittedName>
        <fullName evidence="3">Dienelactone hydrolase</fullName>
    </submittedName>
</protein>
<evidence type="ECO:0000313" key="4">
    <source>
        <dbReference type="Proteomes" id="UP000176294"/>
    </source>
</evidence>
<name>A0A1G1T0A4_9BACT</name>
<dbReference type="OrthoDB" id="9808543at2"/>
<keyword evidence="4" id="KW-1185">Reference proteome</keyword>
<proteinExistence type="predicted"/>
<dbReference type="PANTHER" id="PTHR22946:SF9">
    <property type="entry name" value="POLYKETIDE TRANSFERASE AF380"/>
    <property type="match status" value="1"/>
</dbReference>
<gene>
    <name evidence="3" type="ORF">BEN47_02750</name>
</gene>
<organism evidence="3 4">
    <name type="scientific">Hymenobacter lapidarius</name>
    <dbReference type="NCBI Taxonomy" id="1908237"/>
    <lineage>
        <taxon>Bacteria</taxon>
        <taxon>Pseudomonadati</taxon>
        <taxon>Bacteroidota</taxon>
        <taxon>Cytophagia</taxon>
        <taxon>Cytophagales</taxon>
        <taxon>Hymenobacteraceae</taxon>
        <taxon>Hymenobacter</taxon>
    </lineage>
</organism>
<dbReference type="PANTHER" id="PTHR22946">
    <property type="entry name" value="DIENELACTONE HYDROLASE DOMAIN-CONTAINING PROTEIN-RELATED"/>
    <property type="match status" value="1"/>
</dbReference>
<dbReference type="STRING" id="1908237.BEN47_02750"/>
<accession>A0A1G1T0A4</accession>
<dbReference type="AlphaFoldDB" id="A0A1G1T0A4"/>
<feature type="domain" description="Peptidase S9 prolyl oligopeptidase catalytic" evidence="2">
    <location>
        <begin position="119"/>
        <end position="257"/>
    </location>
</feature>
<comment type="caution">
    <text evidence="3">The sequence shown here is derived from an EMBL/GenBank/DDBJ whole genome shotgun (WGS) entry which is preliminary data.</text>
</comment>
<reference evidence="3 4" key="1">
    <citation type="submission" date="2016-08" db="EMBL/GenBank/DDBJ databases">
        <title>Hymenobacter coccineus sp. nov., Hymenobacter lapidarius sp. nov. and Hymenobacter glacialis sp. nov., isolated from Antarctic soil.</title>
        <authorList>
            <person name="Sedlacek I."/>
            <person name="Kralova S."/>
            <person name="Kyrova K."/>
            <person name="Maslanova I."/>
            <person name="Stankova E."/>
            <person name="Vrbovska V."/>
            <person name="Nemec M."/>
            <person name="Bartak M."/>
            <person name="Svec P."/>
            <person name="Busse H.-J."/>
            <person name="Pantucek R."/>
        </authorList>
    </citation>
    <scope>NUCLEOTIDE SEQUENCE [LARGE SCALE GENOMIC DNA]</scope>
    <source>
        <strain evidence="3 4">CCM 8643</strain>
    </source>
</reference>
<dbReference type="GO" id="GO:0052689">
    <property type="term" value="F:carboxylic ester hydrolase activity"/>
    <property type="evidence" value="ECO:0007669"/>
    <property type="project" value="UniProtKB-ARBA"/>
</dbReference>
<dbReference type="Gene3D" id="3.40.50.1820">
    <property type="entry name" value="alpha/beta hydrolase"/>
    <property type="match status" value="1"/>
</dbReference>
<dbReference type="GO" id="GO:0006508">
    <property type="term" value="P:proteolysis"/>
    <property type="evidence" value="ECO:0007669"/>
    <property type="project" value="InterPro"/>
</dbReference>
<dbReference type="EMBL" id="MDZB01000120">
    <property type="protein sequence ID" value="OGX84301.1"/>
    <property type="molecule type" value="Genomic_DNA"/>
</dbReference>
<keyword evidence="1 3" id="KW-0378">Hydrolase</keyword>
<dbReference type="RefSeq" id="WP_070728853.1">
    <property type="nucleotide sequence ID" value="NZ_MDZB01000120.1"/>
</dbReference>
<dbReference type="InterPro" id="IPR029058">
    <property type="entry name" value="AB_hydrolase_fold"/>
</dbReference>
<dbReference type="Proteomes" id="UP000176294">
    <property type="component" value="Unassembled WGS sequence"/>
</dbReference>
<dbReference type="Pfam" id="PF00326">
    <property type="entry name" value="Peptidase_S9"/>
    <property type="match status" value="1"/>
</dbReference>
<dbReference type="InterPro" id="IPR050261">
    <property type="entry name" value="FrsA_esterase"/>
</dbReference>
<evidence type="ECO:0000313" key="3">
    <source>
        <dbReference type="EMBL" id="OGX84301.1"/>
    </source>
</evidence>
<evidence type="ECO:0000256" key="1">
    <source>
        <dbReference type="ARBA" id="ARBA00022801"/>
    </source>
</evidence>
<sequence>MLTHTPFLLTGTRHGRPFEADATYRATGQPKPVVVFVHGFKGFKDWGHFPLLADFFAEQGFVFIKLNLSHNGIVVGGTGDLEDLDAFGRNNFSIELDDIGQVIDALFAADAPPVPVAEMDLSRLFLAGHSRGGGLVLLKAAEDPRVRAVATWAGIADVDQRWPQPVLDEWQRTGVVHVPNLRTGQDLPLHYQIVEDYIANRPRLDIPHNVRRRLRQPLLLVHGDADETVPLAAAHALQELKPNAELLLVPGAGHMFGGAHPWPNGTLPEPAHLVAQQTADFFKRQA</sequence>
<dbReference type="GO" id="GO:0008236">
    <property type="term" value="F:serine-type peptidase activity"/>
    <property type="evidence" value="ECO:0007669"/>
    <property type="project" value="InterPro"/>
</dbReference>
<dbReference type="SUPFAM" id="SSF53474">
    <property type="entry name" value="alpha/beta-Hydrolases"/>
    <property type="match status" value="1"/>
</dbReference>
<dbReference type="InterPro" id="IPR001375">
    <property type="entry name" value="Peptidase_S9_cat"/>
</dbReference>